<keyword evidence="1" id="KW-0811">Translocation</keyword>
<dbReference type="Proteomes" id="UP001515480">
    <property type="component" value="Unassembled WGS sequence"/>
</dbReference>
<comment type="function">
    <text evidence="1">Essential component of the TIM23 complex, a complex that mediates the translocation of transit peptide-containing proteins across the mitochondrial inner membrane.</text>
</comment>
<name>A0AB34IIF9_PRYPA</name>
<keyword evidence="4" id="KW-1185">Reference proteome</keyword>
<evidence type="ECO:0000313" key="4">
    <source>
        <dbReference type="Proteomes" id="UP001515480"/>
    </source>
</evidence>
<evidence type="ECO:0000256" key="1">
    <source>
        <dbReference type="RuleBase" id="RU365079"/>
    </source>
</evidence>
<evidence type="ECO:0000259" key="2">
    <source>
        <dbReference type="PROSITE" id="PS50969"/>
    </source>
</evidence>
<evidence type="ECO:0000313" key="3">
    <source>
        <dbReference type="EMBL" id="KAL1498987.1"/>
    </source>
</evidence>
<keyword evidence="1" id="KW-0813">Transport</keyword>
<dbReference type="AlphaFoldDB" id="A0AB34IIF9"/>
<organism evidence="3 4">
    <name type="scientific">Prymnesium parvum</name>
    <name type="common">Toxic golden alga</name>
    <dbReference type="NCBI Taxonomy" id="97485"/>
    <lineage>
        <taxon>Eukaryota</taxon>
        <taxon>Haptista</taxon>
        <taxon>Haptophyta</taxon>
        <taxon>Prymnesiophyceae</taxon>
        <taxon>Prymnesiales</taxon>
        <taxon>Prymnesiaceae</taxon>
        <taxon>Prymnesium</taxon>
    </lineage>
</organism>
<comment type="subcellular location">
    <subcellularLocation>
        <location evidence="1">Mitochondrion inner membrane</location>
        <topology evidence="1">Single-pass membrane protein</topology>
    </subcellularLocation>
</comment>
<gene>
    <name evidence="3" type="ORF">AB1Y20_013506</name>
</gene>
<dbReference type="InterPro" id="IPR004274">
    <property type="entry name" value="FCP1_dom"/>
</dbReference>
<dbReference type="InterPro" id="IPR023214">
    <property type="entry name" value="HAD_sf"/>
</dbReference>
<comment type="similarity">
    <text evidence="1">Belongs to the TIM50 family.</text>
</comment>
<dbReference type="EMBL" id="JBGBPQ010000026">
    <property type="protein sequence ID" value="KAL1498987.1"/>
    <property type="molecule type" value="Genomic_DNA"/>
</dbReference>
<dbReference type="SUPFAM" id="SSF56784">
    <property type="entry name" value="HAD-like"/>
    <property type="match status" value="1"/>
</dbReference>
<dbReference type="GO" id="GO:0005744">
    <property type="term" value="C:TIM23 mitochondrial import inner membrane translocase complex"/>
    <property type="evidence" value="ECO:0007669"/>
    <property type="project" value="UniProtKB-UniRule"/>
</dbReference>
<dbReference type="Gene3D" id="3.40.50.1000">
    <property type="entry name" value="HAD superfamily/HAD-like"/>
    <property type="match status" value="1"/>
</dbReference>
<proteinExistence type="inferred from homology"/>
<keyword evidence="1" id="KW-0496">Mitochondrion</keyword>
<dbReference type="PROSITE" id="PS50969">
    <property type="entry name" value="FCP1"/>
    <property type="match status" value="1"/>
</dbReference>
<comment type="caution">
    <text evidence="3">The sequence shown here is derived from an EMBL/GenBank/DDBJ whole genome shotgun (WGS) entry which is preliminary data.</text>
</comment>
<keyword evidence="1" id="KW-0653">Protein transport</keyword>
<keyword evidence="1" id="KW-0809">Transit peptide</keyword>
<sequence>MAKEGGSSCNATQEAGLLSPFSRLSLQPRRRPLLILDVNGLLLYRVRKAALRSMHIGRRPDASARGVAVFLRPHALSFVRWCAEEFALVVWSTAAAHNVSPLVDLVFRDSPPPLAVFDGSHCTATGRMHPHEQHKPLVLKQLSTVWSHDALRHFSARDTLLLDDSPYKAAANPQNTSLHPPAWAPHAEGEDAAALGPHGAIRMALAAVGAAADTREAVLAVRRSDPAFWADPEGDPLYRLLREEHLRSAEAASS</sequence>
<comment type="subunit">
    <text evidence="1">Component of the TIM23 complex.</text>
</comment>
<protein>
    <recommendedName>
        <fullName evidence="1">Mitochondrial import inner membrane translocase subunit TIM50</fullName>
    </recommendedName>
</protein>
<accession>A0AB34IIF9</accession>
<dbReference type="PANTHER" id="PTHR12210">
    <property type="entry name" value="DULLARD PROTEIN PHOSPHATASE"/>
    <property type="match status" value="1"/>
</dbReference>
<dbReference type="InterPro" id="IPR050365">
    <property type="entry name" value="TIM50"/>
</dbReference>
<dbReference type="SMART" id="SM00577">
    <property type="entry name" value="CPDc"/>
    <property type="match status" value="1"/>
</dbReference>
<feature type="domain" description="FCP1 homology" evidence="2">
    <location>
        <begin position="27"/>
        <end position="208"/>
    </location>
</feature>
<dbReference type="InterPro" id="IPR036412">
    <property type="entry name" value="HAD-like_sf"/>
</dbReference>
<dbReference type="Pfam" id="PF03031">
    <property type="entry name" value="NIF"/>
    <property type="match status" value="1"/>
</dbReference>
<reference evidence="3 4" key="1">
    <citation type="journal article" date="2024" name="Science">
        <title>Giant polyketide synthase enzymes in the biosynthesis of giant marine polyether toxins.</title>
        <authorList>
            <person name="Fallon T.R."/>
            <person name="Shende V.V."/>
            <person name="Wierzbicki I.H."/>
            <person name="Pendleton A.L."/>
            <person name="Watervoot N.F."/>
            <person name="Auber R.P."/>
            <person name="Gonzalez D.J."/>
            <person name="Wisecaver J.H."/>
            <person name="Moore B.S."/>
        </authorList>
    </citation>
    <scope>NUCLEOTIDE SEQUENCE [LARGE SCALE GENOMIC DNA]</scope>
    <source>
        <strain evidence="3 4">12B1</strain>
    </source>
</reference>
<dbReference type="GO" id="GO:0015031">
    <property type="term" value="P:protein transport"/>
    <property type="evidence" value="ECO:0007669"/>
    <property type="project" value="UniProtKB-KW"/>
</dbReference>